<dbReference type="EMBL" id="JAEVFJ010000030">
    <property type="protein sequence ID" value="KAH8093108.1"/>
    <property type="molecule type" value="Genomic_DNA"/>
</dbReference>
<dbReference type="Proteomes" id="UP000813824">
    <property type="component" value="Unassembled WGS sequence"/>
</dbReference>
<organism evidence="3 4">
    <name type="scientific">Cristinia sonorae</name>
    <dbReference type="NCBI Taxonomy" id="1940300"/>
    <lineage>
        <taxon>Eukaryota</taxon>
        <taxon>Fungi</taxon>
        <taxon>Dikarya</taxon>
        <taxon>Basidiomycota</taxon>
        <taxon>Agaricomycotina</taxon>
        <taxon>Agaricomycetes</taxon>
        <taxon>Agaricomycetidae</taxon>
        <taxon>Agaricales</taxon>
        <taxon>Pleurotineae</taxon>
        <taxon>Stephanosporaceae</taxon>
        <taxon>Cristinia</taxon>
    </lineage>
</organism>
<comment type="caution">
    <text evidence="3">The sequence shown here is derived from an EMBL/GenBank/DDBJ whole genome shotgun (WGS) entry which is preliminary data.</text>
</comment>
<evidence type="ECO:0000259" key="2">
    <source>
        <dbReference type="Pfam" id="PF08719"/>
    </source>
</evidence>
<keyword evidence="4" id="KW-1185">Reference proteome</keyword>
<feature type="region of interest" description="Disordered" evidence="1">
    <location>
        <begin position="29"/>
        <end position="64"/>
    </location>
</feature>
<protein>
    <recommendedName>
        <fullName evidence="2">NADAR domain-containing protein</fullName>
    </recommendedName>
</protein>
<name>A0A8K0UJI2_9AGAR</name>
<evidence type="ECO:0000313" key="3">
    <source>
        <dbReference type="EMBL" id="KAH8093108.1"/>
    </source>
</evidence>
<dbReference type="Pfam" id="PF08719">
    <property type="entry name" value="NADAR"/>
    <property type="match status" value="1"/>
</dbReference>
<dbReference type="InterPro" id="IPR037238">
    <property type="entry name" value="YbiA-like_sf"/>
</dbReference>
<gene>
    <name evidence="3" type="ORF">BXZ70DRAFT_950101</name>
</gene>
<feature type="compositionally biased region" description="Low complexity" evidence="1">
    <location>
        <begin position="49"/>
        <end position="64"/>
    </location>
</feature>
<dbReference type="InterPro" id="IPR012816">
    <property type="entry name" value="NADAR"/>
</dbReference>
<feature type="domain" description="NADAR" evidence="2">
    <location>
        <begin position="74"/>
        <end position="243"/>
    </location>
</feature>
<sequence>MSVIRVLIVPILASLVTLLLLTITMRTRGKVPTPPKPTTTKVHSRAKPSAISSSTAASSSQSQSQHVDRDNYVFFWKVTEAHGYMSQWYHSPFTTRIHLPGKDAPSTEELTFLTAEHYMMACKALLFGDTDVFNRVLAMGSTNANMIKVKALGREVQNFDDDIWKLAREEIVLNGNLAKFREAGNKELREKLLGTEDKQIVEASPRDRVWGVGFGEKRALDVKEKWGLNLLGVALMRTREKLRGDAD</sequence>
<evidence type="ECO:0000313" key="4">
    <source>
        <dbReference type="Proteomes" id="UP000813824"/>
    </source>
</evidence>
<dbReference type="Gene3D" id="1.10.357.40">
    <property type="entry name" value="YbiA-like"/>
    <property type="match status" value="1"/>
</dbReference>
<dbReference type="OrthoDB" id="206452at2759"/>
<dbReference type="CDD" id="cd15457">
    <property type="entry name" value="NADAR"/>
    <property type="match status" value="1"/>
</dbReference>
<proteinExistence type="predicted"/>
<evidence type="ECO:0000256" key="1">
    <source>
        <dbReference type="SAM" id="MobiDB-lite"/>
    </source>
</evidence>
<reference evidence="3" key="1">
    <citation type="journal article" date="2021" name="New Phytol.">
        <title>Evolutionary innovations through gain and loss of genes in the ectomycorrhizal Boletales.</title>
        <authorList>
            <person name="Wu G."/>
            <person name="Miyauchi S."/>
            <person name="Morin E."/>
            <person name="Kuo A."/>
            <person name="Drula E."/>
            <person name="Varga T."/>
            <person name="Kohler A."/>
            <person name="Feng B."/>
            <person name="Cao Y."/>
            <person name="Lipzen A."/>
            <person name="Daum C."/>
            <person name="Hundley H."/>
            <person name="Pangilinan J."/>
            <person name="Johnson J."/>
            <person name="Barry K."/>
            <person name="LaButti K."/>
            <person name="Ng V."/>
            <person name="Ahrendt S."/>
            <person name="Min B."/>
            <person name="Choi I.G."/>
            <person name="Park H."/>
            <person name="Plett J.M."/>
            <person name="Magnuson J."/>
            <person name="Spatafora J.W."/>
            <person name="Nagy L.G."/>
            <person name="Henrissat B."/>
            <person name="Grigoriev I.V."/>
            <person name="Yang Z.L."/>
            <person name="Xu J."/>
            <person name="Martin F.M."/>
        </authorList>
    </citation>
    <scope>NUCLEOTIDE SEQUENCE</scope>
    <source>
        <strain evidence="3">KKN 215</strain>
    </source>
</reference>
<dbReference type="NCBIfam" id="TIGR02464">
    <property type="entry name" value="ribofla_fusion"/>
    <property type="match status" value="1"/>
</dbReference>
<dbReference type="SUPFAM" id="SSF143990">
    <property type="entry name" value="YbiA-like"/>
    <property type="match status" value="1"/>
</dbReference>
<dbReference type="AlphaFoldDB" id="A0A8K0UJI2"/>
<accession>A0A8K0UJI2</accession>